<sequence length="1710" mass="189990">MSQAPTSPPAEAHAPTPGAEGASDSANGNVAGPSAVEVDESDASPDPVVAVQPQVSEPPSPQIIDNPEVEEPQEEPMVTEDVSESPETNNEPFQAFAGASGGSSTSGAEAEGVAALAAFLHLDYTNLDQCDPQVVKAMMNRFEQFTQLSSESEFLKLNLENSTQNSKRLVDSLQQKLHQTQSELESLKIQRQSSNQASQSQAADLEAARGQIDQLQTKVDQLSDELATANEHMDRQRQQGQQSMLDMEHKVDQAMASQVEAQQQVNQMTQKLATTEKDLFASKLSLIKAENRVKYLDEDLSWHQQELASAQSRYAAVVKQHHQEQAQQQTRMSQLTTRNEQLDQLNSGLKATIDEVNAQLQQEISRAGDAQQQAKTEIARLREEAARATDLAEAAQRKSDQQRQRISELEQFIDELKQRGETSLAQLQSQLQEKTTRVAELEEKLSRAEEAISSDIQRDAQLPALASGSNLIASQANISLTDLYTEYSHLKKQLVMERSQNDKLTHQMSKFVTDLERRKPQLAAYHEQVEMYQRQLHEMTGKVEQIRLEREEANKTSSRLRQRLIAKENEVVQARKMTRDLGRQVCYLLIHTRDDDTPLSSAERKVIDKIMAQGTEALSDTDMLISQRLVEFKNIVELEKQNQNLLHSIHELSHQLEASEHQGVDLESAAIDEAKQAILSLQGEIESYETRYQAVVKERDMLKSLRQSTTSGDKFLIQTNNDLRQQSEKTEQVLEQLRTESRKTISDLRDRVQSLSAEKNKVELELSQAQSTCKLAEARLESATKQVQNSEVEVKQLGQEISFWRGQSSKQEEALVAKSNQLHEVDTQLAEARLKLQSAQSEKQHLNNQIDNFREEAVKLKADKQQLQEFVGNLQQLLTEREASTKEVSAQLTSTVKNYNELQQRLSDREERVALLAQQTELALKAQNAKVDQINEISRALLEARHQLAEKEREVEQLNKKLSTTHAATVTPQSAEPVASTKSDSSDDIEVQQLKEDLKAAEAQVEEFSNLAKASEQALIQQTNSLDDYKRTTTEKIADLEKQVADLSAERNQLLTKFQETSKQLDDEINARAAERAQLLLDHEEALAKARNYDTMQRDFEAKLESVSRDLDTQHQLTQQTQDKFQAELKRSGDQAELISQLRDQVDDYRRQLDTASRELEQAKKGIDARIEALSGERGRDADEAKRLQQRVNELTDQNSLLLNQIELSKSNSTGSTTVEGEDNVSDIVAYLRRDNQKLQAQVDQSAADARELSAKVSQLEVSLVQAQSDLSFARSQAETGAASGAQERQRLDEMLGQVNLMRESNTTLRHERDEKAAQVATITKQLESLTAQLDPLKVEVSSLKTQAESAQLQAKLAQEEGEKLRQQLSEAQSSSSSADKERIAELEQQLNQNREKSRERVFQANQKLKNQNETIGRLNTQIEEQKTTVQSLEKQIAELKSAPAPAADGAAAAAAATSQEEKAEWEKQKQQFEQEKQEWTKKEQELRTQIDQLTKQLAQAKADAAAAGSASTSSDNEKKLQAELTEAKSELTKVTQKHQVTEMKMKMMQKKLERLEKQEKDAATSSSTPAAGVAPANTPAATTTAAAAAATPAATAAPSAFGSATTAPATTSAFAQNPSTAPSGAKPETSAPFAFGSAKPSSFTFGSFGSAATPVANPFANQANANQQNPSPFGSFGQPQQQQQQQQKRNSPDATNNNESPAKKPKSSE</sequence>
<dbReference type="GO" id="GO:0006606">
    <property type="term" value="P:protein import into nucleus"/>
    <property type="evidence" value="ECO:0007669"/>
    <property type="project" value="InterPro"/>
</dbReference>
<evidence type="ECO:0000256" key="5">
    <source>
        <dbReference type="SAM" id="MobiDB-lite"/>
    </source>
</evidence>
<protein>
    <submittedName>
        <fullName evidence="8">Uncharacterized protein</fullName>
    </submittedName>
</protein>
<comment type="subcellular location">
    <subcellularLocation>
        <location evidence="1">Nucleus</location>
    </subcellularLocation>
</comment>
<evidence type="ECO:0000256" key="2">
    <source>
        <dbReference type="ARBA" id="ARBA00023054"/>
    </source>
</evidence>
<dbReference type="Proteomes" id="UP000449547">
    <property type="component" value="Unassembled WGS sequence"/>
</dbReference>
<feature type="compositionally biased region" description="Basic and acidic residues" evidence="5">
    <location>
        <begin position="1460"/>
        <end position="1489"/>
    </location>
</feature>
<feature type="coiled-coil region" evidence="4">
    <location>
        <begin position="522"/>
        <end position="570"/>
    </location>
</feature>
<evidence type="ECO:0000259" key="7">
    <source>
        <dbReference type="Pfam" id="PF25785"/>
    </source>
</evidence>
<dbReference type="GeneID" id="54784471"/>
<feature type="compositionally biased region" description="Acidic residues" evidence="5">
    <location>
        <begin position="67"/>
        <end position="84"/>
    </location>
</feature>
<proteinExistence type="predicted"/>
<dbReference type="PANTHER" id="PTHR18898">
    <property type="entry name" value="NUCLEOPROTEIN TPR-RELATED"/>
    <property type="match status" value="1"/>
</dbReference>
<evidence type="ECO:0000256" key="1">
    <source>
        <dbReference type="ARBA" id="ARBA00004123"/>
    </source>
</evidence>
<feature type="region of interest" description="Disordered" evidence="5">
    <location>
        <begin position="963"/>
        <end position="989"/>
    </location>
</feature>
<feature type="coiled-coil region" evidence="4">
    <location>
        <begin position="163"/>
        <end position="278"/>
    </location>
</feature>
<name>A0A642UC02_DIURU</name>
<dbReference type="GO" id="GO:0005643">
    <property type="term" value="C:nuclear pore"/>
    <property type="evidence" value="ECO:0007669"/>
    <property type="project" value="TreeGrafter"/>
</dbReference>
<dbReference type="VEuPathDB" id="FungiDB:DIURU_005820"/>
<dbReference type="InterPro" id="IPR012929">
    <property type="entry name" value="Nucleoprot-TPR/MLP1-2_dom"/>
</dbReference>
<dbReference type="OrthoDB" id="343070at2759"/>
<keyword evidence="3" id="KW-0539">Nucleus</keyword>
<dbReference type="InterPro" id="IPR057974">
    <property type="entry name" value="NUA/TPR/MLP1-2-like_dom"/>
</dbReference>
<feature type="compositionally biased region" description="Low complexity" evidence="5">
    <location>
        <begin position="1569"/>
        <end position="1616"/>
    </location>
</feature>
<feature type="coiled-coil region" evidence="4">
    <location>
        <begin position="339"/>
        <end position="458"/>
    </location>
</feature>
<dbReference type="GO" id="GO:0017056">
    <property type="term" value="F:structural constituent of nuclear pore"/>
    <property type="evidence" value="ECO:0007669"/>
    <property type="project" value="TreeGrafter"/>
</dbReference>
<comment type="caution">
    <text evidence="8">The sequence shown here is derived from an EMBL/GenBank/DDBJ whole genome shotgun (WGS) entry which is preliminary data.</text>
</comment>
<feature type="compositionally biased region" description="Basic and acidic residues" evidence="5">
    <location>
        <begin position="1540"/>
        <end position="1563"/>
    </location>
</feature>
<dbReference type="Pfam" id="PF07926">
    <property type="entry name" value="TPR_MLP1_2"/>
    <property type="match status" value="1"/>
</dbReference>
<evidence type="ECO:0000259" key="6">
    <source>
        <dbReference type="Pfam" id="PF07926"/>
    </source>
</evidence>
<feature type="region of interest" description="Disordered" evidence="5">
    <location>
        <begin position="1"/>
        <end position="93"/>
    </location>
</feature>
<feature type="compositionally biased region" description="Low complexity" evidence="5">
    <location>
        <begin position="1642"/>
        <end position="1654"/>
    </location>
</feature>
<evidence type="ECO:0000256" key="4">
    <source>
        <dbReference type="SAM" id="Coils"/>
    </source>
</evidence>
<feature type="compositionally biased region" description="Basic and acidic residues" evidence="5">
    <location>
        <begin position="1516"/>
        <end position="1532"/>
    </location>
</feature>
<evidence type="ECO:0000256" key="3">
    <source>
        <dbReference type="ARBA" id="ARBA00023242"/>
    </source>
</evidence>
<dbReference type="PANTHER" id="PTHR18898:SF2">
    <property type="entry name" value="NUCLEOPROTEIN TPR"/>
    <property type="match status" value="1"/>
</dbReference>
<dbReference type="Gene3D" id="1.10.287.1490">
    <property type="match status" value="1"/>
</dbReference>
<feature type="coiled-coil region" evidence="4">
    <location>
        <begin position="1139"/>
        <end position="1205"/>
    </location>
</feature>
<dbReference type="EMBL" id="SWFT01000165">
    <property type="protein sequence ID" value="KAA8896448.1"/>
    <property type="molecule type" value="Genomic_DNA"/>
</dbReference>
<feature type="compositionally biased region" description="Polar residues" evidence="5">
    <location>
        <begin position="1689"/>
        <end position="1701"/>
    </location>
</feature>
<feature type="compositionally biased region" description="Low complexity" evidence="5">
    <location>
        <begin position="1661"/>
        <end position="1688"/>
    </location>
</feature>
<dbReference type="RefSeq" id="XP_034009427.1">
    <property type="nucleotide sequence ID" value="XM_034158845.1"/>
</dbReference>
<feature type="domain" description="Nucleoprotein TPR/MLP1-2" evidence="6">
    <location>
        <begin position="1085"/>
        <end position="1208"/>
    </location>
</feature>
<feature type="compositionally biased region" description="Polar residues" evidence="5">
    <location>
        <begin position="963"/>
        <end position="974"/>
    </location>
</feature>
<feature type="compositionally biased region" description="Low complexity" evidence="5">
    <location>
        <begin position="1494"/>
        <end position="1515"/>
    </location>
</feature>
<evidence type="ECO:0000313" key="9">
    <source>
        <dbReference type="Proteomes" id="UP000449547"/>
    </source>
</evidence>
<feature type="domain" description="NUA/TPR/MLP1-2-like" evidence="7">
    <location>
        <begin position="559"/>
        <end position="660"/>
    </location>
</feature>
<feature type="compositionally biased region" description="Low complexity" evidence="5">
    <location>
        <begin position="1443"/>
        <end position="1457"/>
    </location>
</feature>
<accession>A0A642UC02</accession>
<feature type="coiled-coil region" evidence="4">
    <location>
        <begin position="1236"/>
        <end position="1270"/>
    </location>
</feature>
<dbReference type="GO" id="GO:0006406">
    <property type="term" value="P:mRNA export from nucleus"/>
    <property type="evidence" value="ECO:0007669"/>
    <property type="project" value="TreeGrafter"/>
</dbReference>
<feature type="region of interest" description="Disordered" evidence="5">
    <location>
        <begin position="1442"/>
        <end position="1710"/>
    </location>
</feature>
<keyword evidence="9" id="KW-1185">Reference proteome</keyword>
<gene>
    <name evidence="8" type="ORF">DIURU_005820</name>
</gene>
<reference evidence="8 9" key="1">
    <citation type="submission" date="2019-07" db="EMBL/GenBank/DDBJ databases">
        <title>Genome assembly of two rare yeast pathogens: Diutina rugosa and Trichomonascus ciferrii.</title>
        <authorList>
            <person name="Mixao V."/>
            <person name="Saus E."/>
            <person name="Hansen A."/>
            <person name="Lass-Flor C."/>
            <person name="Gabaldon T."/>
        </authorList>
    </citation>
    <scope>NUCLEOTIDE SEQUENCE [LARGE SCALE GENOMIC DNA]</scope>
    <source>
        <strain evidence="8 9">CBS 613</strain>
    </source>
</reference>
<dbReference type="OMA" id="HAQQNYE"/>
<organism evidence="8 9">
    <name type="scientific">Diutina rugosa</name>
    <name type="common">Yeast</name>
    <name type="synonym">Candida rugosa</name>
    <dbReference type="NCBI Taxonomy" id="5481"/>
    <lineage>
        <taxon>Eukaryota</taxon>
        <taxon>Fungi</taxon>
        <taxon>Dikarya</taxon>
        <taxon>Ascomycota</taxon>
        <taxon>Saccharomycotina</taxon>
        <taxon>Pichiomycetes</taxon>
        <taxon>Debaryomycetaceae</taxon>
        <taxon>Diutina</taxon>
    </lineage>
</organism>
<dbReference type="Pfam" id="PF25785">
    <property type="entry name" value="TPR"/>
    <property type="match status" value="1"/>
</dbReference>
<keyword evidence="2 4" id="KW-0175">Coiled coil</keyword>
<feature type="region of interest" description="Disordered" evidence="5">
    <location>
        <begin position="1364"/>
        <end position="1384"/>
    </location>
</feature>
<evidence type="ECO:0000313" key="8">
    <source>
        <dbReference type="EMBL" id="KAA8896448.1"/>
    </source>
</evidence>